<evidence type="ECO:0000313" key="6">
    <source>
        <dbReference type="Proteomes" id="UP000246171"/>
    </source>
</evidence>
<dbReference type="GO" id="GO:0044550">
    <property type="term" value="P:secondary metabolite biosynthetic process"/>
    <property type="evidence" value="ECO:0007669"/>
    <property type="project" value="TreeGrafter"/>
</dbReference>
<dbReference type="GO" id="GO:0043041">
    <property type="term" value="P:amino acid activation for nonribosomal peptide biosynthetic process"/>
    <property type="evidence" value="ECO:0007669"/>
    <property type="project" value="TreeGrafter"/>
</dbReference>
<dbReference type="InterPro" id="IPR020459">
    <property type="entry name" value="AMP-binding"/>
</dbReference>
<dbReference type="PANTHER" id="PTHR45527">
    <property type="entry name" value="NONRIBOSOMAL PEPTIDE SYNTHETASE"/>
    <property type="match status" value="1"/>
</dbReference>
<keyword evidence="6" id="KW-1185">Reference proteome</keyword>
<dbReference type="PRINTS" id="PR00154">
    <property type="entry name" value="AMPBINDING"/>
</dbReference>
<keyword evidence="2" id="KW-0597">Phosphoprotein</keyword>
<dbReference type="VEuPathDB" id="FungiDB:BO83DRAFT_448003"/>
<accession>A0A317V9V2</accession>
<gene>
    <name evidence="5" type="ORF">BO83DRAFT_448003</name>
</gene>
<dbReference type="AlphaFoldDB" id="A0A317V9V2"/>
<keyword evidence="1" id="KW-0596">Phosphopantetheine</keyword>
<dbReference type="GO" id="GO:0031177">
    <property type="term" value="F:phosphopantetheine binding"/>
    <property type="evidence" value="ECO:0007669"/>
    <property type="project" value="TreeGrafter"/>
</dbReference>
<proteinExistence type="inferred from homology"/>
<comment type="similarity">
    <text evidence="3">Belongs to the NRP synthetase family.</text>
</comment>
<feature type="domain" description="AMP-dependent synthetase/ligase" evidence="4">
    <location>
        <begin position="26"/>
        <end position="201"/>
    </location>
</feature>
<name>A0A317V9V2_ASPEC</name>
<evidence type="ECO:0000313" key="5">
    <source>
        <dbReference type="EMBL" id="PWY70061.1"/>
    </source>
</evidence>
<dbReference type="Proteomes" id="UP000246171">
    <property type="component" value="Unassembled WGS sequence"/>
</dbReference>
<evidence type="ECO:0000259" key="4">
    <source>
        <dbReference type="Pfam" id="PF00501"/>
    </source>
</evidence>
<dbReference type="InterPro" id="IPR000873">
    <property type="entry name" value="AMP-dep_synth/lig_dom"/>
</dbReference>
<evidence type="ECO:0000256" key="1">
    <source>
        <dbReference type="ARBA" id="ARBA00022450"/>
    </source>
</evidence>
<organism evidence="5 6">
    <name type="scientific">Aspergillus eucalypticola (strain CBS 122712 / IBT 29274)</name>
    <dbReference type="NCBI Taxonomy" id="1448314"/>
    <lineage>
        <taxon>Eukaryota</taxon>
        <taxon>Fungi</taxon>
        <taxon>Dikarya</taxon>
        <taxon>Ascomycota</taxon>
        <taxon>Pezizomycotina</taxon>
        <taxon>Eurotiomycetes</taxon>
        <taxon>Eurotiomycetidae</taxon>
        <taxon>Eurotiales</taxon>
        <taxon>Aspergillaceae</taxon>
        <taxon>Aspergillus</taxon>
        <taxon>Aspergillus subgen. Circumdati</taxon>
    </lineage>
</organism>
<evidence type="ECO:0000256" key="2">
    <source>
        <dbReference type="ARBA" id="ARBA00022553"/>
    </source>
</evidence>
<dbReference type="Gene3D" id="3.40.50.12780">
    <property type="entry name" value="N-terminal domain of ligase-like"/>
    <property type="match status" value="1"/>
</dbReference>
<dbReference type="InterPro" id="IPR042099">
    <property type="entry name" value="ANL_N_sf"/>
</dbReference>
<dbReference type="SUPFAM" id="SSF56801">
    <property type="entry name" value="Acetyl-CoA synthetase-like"/>
    <property type="match status" value="1"/>
</dbReference>
<dbReference type="EMBL" id="MSFU01000017">
    <property type="protein sequence ID" value="PWY70061.1"/>
    <property type="molecule type" value="Genomic_DNA"/>
</dbReference>
<dbReference type="Pfam" id="PF00501">
    <property type="entry name" value="AMP-binding"/>
    <property type="match status" value="1"/>
</dbReference>
<reference evidence="5" key="1">
    <citation type="submission" date="2016-12" db="EMBL/GenBank/DDBJ databases">
        <title>The genomes of Aspergillus section Nigri reveals drivers in fungal speciation.</title>
        <authorList>
            <consortium name="DOE Joint Genome Institute"/>
            <person name="Vesth T.C."/>
            <person name="Nybo J."/>
            <person name="Theobald S."/>
            <person name="Brandl J."/>
            <person name="Frisvad J.C."/>
            <person name="Nielsen K.F."/>
            <person name="Lyhne E.K."/>
            <person name="Kogle M.E."/>
            <person name="Kuo A."/>
            <person name="Riley R."/>
            <person name="Clum A."/>
            <person name="Nolan M."/>
            <person name="Lipzen A."/>
            <person name="Salamov A."/>
            <person name="Henrissat B."/>
            <person name="Wiebenga A."/>
            <person name="De vries R.P."/>
            <person name="Grigoriev I.V."/>
            <person name="Mortensen U.H."/>
            <person name="Andersen M.R."/>
            <person name="Baker S.E."/>
        </authorList>
    </citation>
    <scope>NUCLEOTIDE SEQUENCE</scope>
    <source>
        <strain evidence="5">CBS 122712</strain>
    </source>
</reference>
<dbReference type="PANTHER" id="PTHR45527:SF1">
    <property type="entry name" value="FATTY ACID SYNTHASE"/>
    <property type="match status" value="1"/>
</dbReference>
<dbReference type="OrthoDB" id="416786at2759"/>
<dbReference type="GeneID" id="37058630"/>
<protein>
    <submittedName>
        <fullName evidence="5">Acetyl-CoA synthetase-like protein</fullName>
    </submittedName>
</protein>
<dbReference type="PROSITE" id="PS00455">
    <property type="entry name" value="AMP_BINDING"/>
    <property type="match status" value="1"/>
</dbReference>
<comment type="caution">
    <text evidence="5">The sequence shown here is derived from an EMBL/GenBank/DDBJ whole genome shotgun (WGS) entry which is preliminary data.</text>
</comment>
<dbReference type="GO" id="GO:0005737">
    <property type="term" value="C:cytoplasm"/>
    <property type="evidence" value="ECO:0007669"/>
    <property type="project" value="TreeGrafter"/>
</dbReference>
<dbReference type="InterPro" id="IPR020845">
    <property type="entry name" value="AMP-binding_CS"/>
</dbReference>
<sequence length="206" mass="22782">MSNLTTPTMNDSYSSEPLDDTVVDLFDQWADRFPGRVAAEWQGQSLTYGALRDVSLHVSHALLLAGVLPRARVPLLTRMSLEMLPAVIEILRVGACYVPMDVAAYSRARIEAALSELNSTVAVMTSPCPDLRLPVFTVNFQREWLVLSPPNKDGLQVELEACRRGMQADDLTWIIFTSGTTGKPKGVMVYHRGIHAVCTVQHSQEL</sequence>
<evidence type="ECO:0000256" key="3">
    <source>
        <dbReference type="ARBA" id="ARBA00029454"/>
    </source>
</evidence>
<dbReference type="RefSeq" id="XP_025386755.1">
    <property type="nucleotide sequence ID" value="XM_025536668.1"/>
</dbReference>